<evidence type="ECO:0000256" key="9">
    <source>
        <dbReference type="ARBA" id="ARBA00022982"/>
    </source>
</evidence>
<dbReference type="GO" id="GO:0050660">
    <property type="term" value="F:flavin adenine dinucleotide binding"/>
    <property type="evidence" value="ECO:0007669"/>
    <property type="project" value="TreeGrafter"/>
</dbReference>
<evidence type="ECO:0000256" key="3">
    <source>
        <dbReference type="ARBA" id="ARBA00008040"/>
    </source>
</evidence>
<evidence type="ECO:0000256" key="10">
    <source>
        <dbReference type="ARBA" id="ARBA00023002"/>
    </source>
</evidence>
<comment type="similarity">
    <text evidence="3">Belongs to the FAD-dependent oxidoreductase 2 family. FRD/SDH subfamily.</text>
</comment>
<keyword evidence="8" id="KW-0274">FAD</keyword>
<keyword evidence="17" id="KW-1185">Reference proteome</keyword>
<protein>
    <recommendedName>
        <fullName evidence="4">succinate dehydrogenase</fullName>
        <ecNumber evidence="4">1.3.5.1</ecNumber>
    </recommendedName>
</protein>
<evidence type="ECO:0000256" key="2">
    <source>
        <dbReference type="ARBA" id="ARBA00004413"/>
    </source>
</evidence>
<evidence type="ECO:0000256" key="4">
    <source>
        <dbReference type="ARBA" id="ARBA00012792"/>
    </source>
</evidence>
<dbReference type="GO" id="GO:0009061">
    <property type="term" value="P:anaerobic respiration"/>
    <property type="evidence" value="ECO:0007669"/>
    <property type="project" value="TreeGrafter"/>
</dbReference>
<dbReference type="GO" id="GO:0005886">
    <property type="term" value="C:plasma membrane"/>
    <property type="evidence" value="ECO:0007669"/>
    <property type="project" value="UniProtKB-SubCell"/>
</dbReference>
<accession>A0A292YE58</accession>
<keyword evidence="11" id="KW-0472">Membrane</keyword>
<dbReference type="GO" id="GO:0009055">
    <property type="term" value="F:electron transfer activity"/>
    <property type="evidence" value="ECO:0007669"/>
    <property type="project" value="TreeGrafter"/>
</dbReference>
<evidence type="ECO:0000256" key="6">
    <source>
        <dbReference type="ARBA" id="ARBA00022475"/>
    </source>
</evidence>
<dbReference type="FunFam" id="3.90.700.10:FF:000004">
    <property type="entry name" value="Succinate dehydrogenase flavoprotein subunit"/>
    <property type="match status" value="1"/>
</dbReference>
<dbReference type="FunFam" id="1.20.58.100:FF:000004">
    <property type="entry name" value="Succinate dehydrogenase flavoprotein subunit"/>
    <property type="match status" value="1"/>
</dbReference>
<comment type="catalytic activity">
    <reaction evidence="12">
        <text>a quinone + succinate = fumarate + a quinol</text>
        <dbReference type="Rhea" id="RHEA:40523"/>
        <dbReference type="ChEBI" id="CHEBI:24646"/>
        <dbReference type="ChEBI" id="CHEBI:29806"/>
        <dbReference type="ChEBI" id="CHEBI:30031"/>
        <dbReference type="ChEBI" id="CHEBI:132124"/>
        <dbReference type="EC" id="1.3.5.1"/>
    </reaction>
</comment>
<proteinExistence type="inferred from homology"/>
<dbReference type="FunFam" id="3.50.50.60:FF:000009">
    <property type="entry name" value="Succinate dehydrogenase flavoprotein subunit"/>
    <property type="match status" value="1"/>
</dbReference>
<evidence type="ECO:0000256" key="11">
    <source>
        <dbReference type="ARBA" id="ARBA00023136"/>
    </source>
</evidence>
<dbReference type="PANTHER" id="PTHR11632:SF53">
    <property type="entry name" value="SUCCINATE DEHYDROGENASE FLAVOPROTEIN SUBUNIT"/>
    <property type="match status" value="1"/>
</dbReference>
<dbReference type="SUPFAM" id="SSF51905">
    <property type="entry name" value="FAD/NAD(P)-binding domain"/>
    <property type="match status" value="1"/>
</dbReference>
<dbReference type="InterPro" id="IPR030664">
    <property type="entry name" value="SdhA/FrdA/AprA"/>
</dbReference>
<feature type="domain" description="Fumarate reductase/succinate dehydrogenase flavoprotein-like C-terminal" evidence="15">
    <location>
        <begin position="451"/>
        <end position="576"/>
    </location>
</feature>
<evidence type="ECO:0000313" key="17">
    <source>
        <dbReference type="Proteomes" id="UP000217785"/>
    </source>
</evidence>
<reference evidence="17" key="1">
    <citation type="submission" date="2017-07" db="EMBL/GenBank/DDBJ databases">
        <title>Draft genome sequence of Effusibacillus lacus strain skLN1.</title>
        <authorList>
            <person name="Watanabe M."/>
            <person name="Kojima H."/>
            <person name="Fukui M."/>
        </authorList>
    </citation>
    <scope>NUCLEOTIDE SEQUENCE [LARGE SCALE GENOMIC DNA]</scope>
    <source>
        <strain evidence="17">skLN1</strain>
    </source>
</reference>
<dbReference type="SUPFAM" id="SSF56425">
    <property type="entry name" value="Succinate dehydrogenase/fumarate reductase flavoprotein, catalytic domain"/>
    <property type="match status" value="1"/>
</dbReference>
<comment type="caution">
    <text evidence="16">The sequence shown here is derived from an EMBL/GenBank/DDBJ whole genome shotgun (WGS) entry which is preliminary data.</text>
</comment>
<gene>
    <name evidence="16" type="ORF">EFBL_2762</name>
</gene>
<evidence type="ECO:0000256" key="8">
    <source>
        <dbReference type="ARBA" id="ARBA00022827"/>
    </source>
</evidence>
<dbReference type="GO" id="GO:0033765">
    <property type="term" value="F:steroid dehydrogenase activity, acting on the CH-CH group of donors"/>
    <property type="evidence" value="ECO:0007669"/>
    <property type="project" value="UniProtKB-ARBA"/>
</dbReference>
<dbReference type="AlphaFoldDB" id="A0A292YE58"/>
<evidence type="ECO:0000256" key="7">
    <source>
        <dbReference type="ARBA" id="ARBA00022630"/>
    </source>
</evidence>
<dbReference type="Gene3D" id="1.20.58.100">
    <property type="entry name" value="Fumarate reductase/succinate dehydrogenase flavoprotein-like, C-terminal domain"/>
    <property type="match status" value="1"/>
</dbReference>
<dbReference type="InterPro" id="IPR015939">
    <property type="entry name" value="Fum_Rdtase/Succ_DH_flav-like_C"/>
</dbReference>
<dbReference type="Pfam" id="PF02910">
    <property type="entry name" value="Succ_DH_flav_C"/>
    <property type="match status" value="1"/>
</dbReference>
<dbReference type="PRINTS" id="PR00411">
    <property type="entry name" value="PNDRDTASEI"/>
</dbReference>
<dbReference type="InterPro" id="IPR003952">
    <property type="entry name" value="FRD_SDH_FAD_BS"/>
</dbReference>
<dbReference type="GO" id="GO:0008177">
    <property type="term" value="F:succinate dehydrogenase (quinone) activity"/>
    <property type="evidence" value="ECO:0007669"/>
    <property type="project" value="UniProtKB-EC"/>
</dbReference>
<dbReference type="EMBL" id="BDUF01000084">
    <property type="protein sequence ID" value="GAX91102.1"/>
    <property type="molecule type" value="Genomic_DNA"/>
</dbReference>
<comment type="subcellular location">
    <subcellularLocation>
        <location evidence="2">Cell membrane</location>
        <topology evidence="2">Peripheral membrane protein</topology>
        <orientation evidence="2">Cytoplasmic side</orientation>
    </subcellularLocation>
</comment>
<evidence type="ECO:0000259" key="15">
    <source>
        <dbReference type="Pfam" id="PF02910"/>
    </source>
</evidence>
<dbReference type="InterPro" id="IPR027477">
    <property type="entry name" value="Succ_DH/fumarate_Rdtase_cat_sf"/>
</dbReference>
<keyword evidence="10" id="KW-0560">Oxidoreductase</keyword>
<evidence type="ECO:0000256" key="5">
    <source>
        <dbReference type="ARBA" id="ARBA00022448"/>
    </source>
</evidence>
<keyword evidence="7" id="KW-0285">Flavoprotein</keyword>
<dbReference type="InterPro" id="IPR037099">
    <property type="entry name" value="Fum_R/Succ_DH_flav-like_C_sf"/>
</dbReference>
<keyword evidence="9" id="KW-0249">Electron transport</keyword>
<dbReference type="EC" id="1.3.5.1" evidence="4"/>
<dbReference type="Gene3D" id="3.50.50.60">
    <property type="entry name" value="FAD/NAD(P)-binding domain"/>
    <property type="match status" value="1"/>
</dbReference>
<dbReference type="NCBIfam" id="NF006392">
    <property type="entry name" value="PRK08641.1"/>
    <property type="match status" value="1"/>
</dbReference>
<organism evidence="16 17">
    <name type="scientific">Effusibacillus lacus</name>
    <dbReference type="NCBI Taxonomy" id="1348429"/>
    <lineage>
        <taxon>Bacteria</taxon>
        <taxon>Bacillati</taxon>
        <taxon>Bacillota</taxon>
        <taxon>Bacilli</taxon>
        <taxon>Bacillales</taxon>
        <taxon>Alicyclobacillaceae</taxon>
        <taxon>Effusibacillus</taxon>
    </lineage>
</organism>
<name>A0A292YE58_9BACL</name>
<sequence length="585" mass="65410">MNQRIIVVGGGLAGLMATIKSAEAGVPVDLFSLVPVKRSHSVCAQGGINGAVNTKGEGDSPWEHFDDTIYGGDFLANQPPVLGMCEAAPGIIHLLDRMGVMFNRTPEGLLDFRRFGGTKHHRTAFAGATTGQQLLYALDEQVRRFEAAGLVQKYEGWEFLSIVQDDEGTCRGIVAQDLRSMEIHSFVGDAVILATGGPGLIFGRTTNSIINTGTAASAVYQQGAYYANGEFIQIHPTAIPGDDKLRLMSESARGEGGRVWTYKDGKPWYFLEEKYPAYGNLVPRDIATREIFHVCVDLGLGINGENMVYLDVSHIPKETLNVKLGGILEIYEKFVGDDPRKVPMRIFPAVHYSMGGLWVDYDQHTNIKGLFAAGECDYSQHGANRLGANSLLSSIYGGMVAGPKAVQYIKGLKKASGDVAQHHFEAERKKREQQYEDILKMDGNENPYQLHRELGQWMTDNVTVVRYNDRLKKTDDKILELMERWKRIGMSDKSRWENMMAPFTRQLWNMLELARVITIGALNRNESRGAHYKPEFPDRNDEEWLKTTKAKWTSNGPAFEYEDVDTSLIKPRLRNYSVDKEATKQ</sequence>
<evidence type="ECO:0000313" key="16">
    <source>
        <dbReference type="EMBL" id="GAX91102.1"/>
    </source>
</evidence>
<dbReference type="InterPro" id="IPR003953">
    <property type="entry name" value="FAD-dep_OxRdtase_2_FAD-bd"/>
</dbReference>
<dbReference type="PANTHER" id="PTHR11632">
    <property type="entry name" value="SUCCINATE DEHYDROGENASE 2 FLAVOPROTEIN SUBUNIT"/>
    <property type="match status" value="1"/>
</dbReference>
<dbReference type="NCBIfam" id="TIGR01811">
    <property type="entry name" value="sdhA_Bsu"/>
    <property type="match status" value="1"/>
</dbReference>
<dbReference type="PROSITE" id="PS00504">
    <property type="entry name" value="FRD_SDH_FAD_BINDING"/>
    <property type="match status" value="1"/>
</dbReference>
<dbReference type="RefSeq" id="WP_096182837.1">
    <property type="nucleotide sequence ID" value="NZ_BDUF01000084.1"/>
</dbReference>
<dbReference type="InterPro" id="IPR036188">
    <property type="entry name" value="FAD/NAD-bd_sf"/>
</dbReference>
<evidence type="ECO:0000256" key="12">
    <source>
        <dbReference type="ARBA" id="ARBA00049220"/>
    </source>
</evidence>
<dbReference type="Proteomes" id="UP000217785">
    <property type="component" value="Unassembled WGS sequence"/>
</dbReference>
<keyword evidence="5" id="KW-0813">Transport</keyword>
<dbReference type="PRINTS" id="PR00368">
    <property type="entry name" value="FADPNR"/>
</dbReference>
<evidence type="ECO:0000259" key="14">
    <source>
        <dbReference type="Pfam" id="PF00890"/>
    </source>
</evidence>
<dbReference type="Gene3D" id="3.90.700.10">
    <property type="entry name" value="Succinate dehydrogenase/fumarate reductase flavoprotein, catalytic domain"/>
    <property type="match status" value="1"/>
</dbReference>
<comment type="cofactor">
    <cofactor evidence="1">
        <name>FAD</name>
        <dbReference type="ChEBI" id="CHEBI:57692"/>
    </cofactor>
</comment>
<dbReference type="SUPFAM" id="SSF46977">
    <property type="entry name" value="Succinate dehydrogenase/fumarate reductase flavoprotein C-terminal domain"/>
    <property type="match status" value="1"/>
</dbReference>
<feature type="domain" description="FAD-dependent oxidoreductase 2 FAD-binding" evidence="14">
    <location>
        <begin position="5"/>
        <end position="391"/>
    </location>
</feature>
<dbReference type="PIRSF" id="PIRSF000171">
    <property type="entry name" value="SDHA_APRA_LASPO"/>
    <property type="match status" value="1"/>
</dbReference>
<evidence type="ECO:0000256" key="1">
    <source>
        <dbReference type="ARBA" id="ARBA00001974"/>
    </source>
</evidence>
<evidence type="ECO:0000256" key="13">
    <source>
        <dbReference type="PIRSR" id="PIRSR000171-1"/>
    </source>
</evidence>
<dbReference type="OrthoDB" id="9806724at2"/>
<dbReference type="Pfam" id="PF00890">
    <property type="entry name" value="FAD_binding_2"/>
    <property type="match status" value="1"/>
</dbReference>
<feature type="active site" description="Proton acceptor" evidence="13">
    <location>
        <position position="284"/>
    </location>
</feature>
<dbReference type="InterPro" id="IPR011280">
    <property type="entry name" value="Succ_DH/Fum_Rdt_flav_su"/>
</dbReference>
<keyword evidence="6" id="KW-1003">Cell membrane</keyword>